<keyword evidence="4" id="KW-1185">Reference proteome</keyword>
<accession>A0A5C6NSU6</accession>
<keyword evidence="2" id="KW-0812">Transmembrane</keyword>
<dbReference type="EMBL" id="RHFK02000009">
    <property type="protein sequence ID" value="TWW70554.1"/>
    <property type="molecule type" value="Genomic_DNA"/>
</dbReference>
<dbReference type="GO" id="GO:0016301">
    <property type="term" value="F:kinase activity"/>
    <property type="evidence" value="ECO:0007669"/>
    <property type="project" value="UniProtKB-KW"/>
</dbReference>
<proteinExistence type="predicted"/>
<keyword evidence="3" id="KW-0675">Receptor</keyword>
<dbReference type="AlphaFoldDB" id="A0A5C6NSU6"/>
<dbReference type="Proteomes" id="UP000324091">
    <property type="component" value="Chromosome 17"/>
</dbReference>
<evidence type="ECO:0000313" key="4">
    <source>
        <dbReference type="Proteomes" id="UP000324091"/>
    </source>
</evidence>
<evidence type="ECO:0000256" key="1">
    <source>
        <dbReference type="SAM" id="MobiDB-lite"/>
    </source>
</evidence>
<keyword evidence="3" id="KW-0418">Kinase</keyword>
<organism evidence="3 4">
    <name type="scientific">Takifugu flavidus</name>
    <name type="common">sansaifugu</name>
    <dbReference type="NCBI Taxonomy" id="433684"/>
    <lineage>
        <taxon>Eukaryota</taxon>
        <taxon>Metazoa</taxon>
        <taxon>Chordata</taxon>
        <taxon>Craniata</taxon>
        <taxon>Vertebrata</taxon>
        <taxon>Euteleostomi</taxon>
        <taxon>Actinopterygii</taxon>
        <taxon>Neopterygii</taxon>
        <taxon>Teleostei</taxon>
        <taxon>Neoteleostei</taxon>
        <taxon>Acanthomorphata</taxon>
        <taxon>Eupercaria</taxon>
        <taxon>Tetraodontiformes</taxon>
        <taxon>Tetradontoidea</taxon>
        <taxon>Tetraodontidae</taxon>
        <taxon>Takifugu</taxon>
    </lineage>
</organism>
<gene>
    <name evidence="3" type="ORF">D4764_17G0000360</name>
</gene>
<protein>
    <submittedName>
        <fullName evidence="3">Melanoma receptor tyrosine-protein kinase</fullName>
    </submittedName>
</protein>
<feature type="transmembrane region" description="Helical" evidence="2">
    <location>
        <begin position="6"/>
        <end position="33"/>
    </location>
</feature>
<keyword evidence="3" id="KW-0808">Transferase</keyword>
<feature type="region of interest" description="Disordered" evidence="1">
    <location>
        <begin position="126"/>
        <end position="182"/>
    </location>
</feature>
<keyword evidence="2" id="KW-1133">Transmembrane helix</keyword>
<keyword evidence="2" id="KW-0472">Membrane</keyword>
<evidence type="ECO:0000256" key="2">
    <source>
        <dbReference type="SAM" id="Phobius"/>
    </source>
</evidence>
<reference evidence="3 4" key="1">
    <citation type="submission" date="2019-04" db="EMBL/GenBank/DDBJ databases">
        <title>Chromosome genome assembly for Takifugu flavidus.</title>
        <authorList>
            <person name="Xiao S."/>
        </authorList>
    </citation>
    <scope>NUCLEOTIDE SEQUENCE [LARGE SCALE GENOMIC DNA]</scope>
    <source>
        <strain evidence="3">HTHZ2018</strain>
        <tissue evidence="3">Muscle</tissue>
    </source>
</reference>
<comment type="caution">
    <text evidence="3">The sequence shown here is derived from an EMBL/GenBank/DDBJ whole genome shotgun (WGS) entry which is preliminary data.</text>
</comment>
<feature type="compositionally biased region" description="Polar residues" evidence="1">
    <location>
        <begin position="126"/>
        <end position="144"/>
    </location>
</feature>
<name>A0A5C6NSU6_9TELE</name>
<sequence length="205" mass="22691">MSFTFIFLTFTFLTFTFLTFTFLTFIFLCSWMIDPSSRPTFGKLTAEFSMMAQDPSRFLIIQDHPGNRVCLRYITRPTQSLVDTEAVADHDYMNDNMNGPSSAASGVLNPKYEDLGHVGLNASASSSESFIQGPNRPEYQNTAQSPPPLVGPENRNNPDHEAGFLPQATTVSTGNTRTSNGNRFFPAAENREYLGLGSHPLGQQC</sequence>
<evidence type="ECO:0000313" key="3">
    <source>
        <dbReference type="EMBL" id="TWW70554.1"/>
    </source>
</evidence>
<feature type="compositionally biased region" description="Polar residues" evidence="1">
    <location>
        <begin position="167"/>
        <end position="182"/>
    </location>
</feature>